<accession>A0A4P9VT11</accession>
<dbReference type="AlphaFoldDB" id="A0A4P9VT11"/>
<reference evidence="1 2" key="1">
    <citation type="submission" date="2017-04" db="EMBL/GenBank/DDBJ databases">
        <title>Draft genome sequence of Zooshikella ganghwensis VG4 isolated from Red Sea sediments.</title>
        <authorList>
            <person name="Rehman Z."/>
            <person name="Alam I."/>
            <person name="Kamau A."/>
            <person name="Bajic V."/>
            <person name="Leiknes T."/>
        </authorList>
    </citation>
    <scope>NUCLEOTIDE SEQUENCE [LARGE SCALE GENOMIC DNA]</scope>
    <source>
        <strain evidence="1 2">VG4</strain>
    </source>
</reference>
<gene>
    <name evidence="1" type="ORF">B9G39_21510</name>
</gene>
<evidence type="ECO:0000313" key="2">
    <source>
        <dbReference type="Proteomes" id="UP000257039"/>
    </source>
</evidence>
<comment type="caution">
    <text evidence="1">The sequence shown here is derived from an EMBL/GenBank/DDBJ whole genome shotgun (WGS) entry which is preliminary data.</text>
</comment>
<proteinExistence type="predicted"/>
<name>A0A4P9VT11_9GAMM</name>
<dbReference type="Proteomes" id="UP000257039">
    <property type="component" value="Unassembled WGS sequence"/>
</dbReference>
<sequence>MQPTFSIFLGDKNLTPTINPLLMSLELTDEAGWKSDSLTLTLVDNGSLEIPKKGVKLSCALGYVETGLIHMGNYTMDEVLLSGPPNQMQIKARGADLKGPIRAPRSQSWHQVKLTDLVGTIAQRHNLNPKIAEKFTDLIIQHIDQTEESDLHFLSRIANQYDAIAKPAGEHLLFVERNQGKTASGKQLEAIHLSGKDITSYRGSLPERSGYQRVVAKYHNSGTGKTESITVGKGEPTRTLSLQYPTREAAQAAANAAIKGSERSKASLEITLPGDPRLVAERPVSISGLRVGLDGKWLIKTARHQMSGEGYGVSVKLGK</sequence>
<dbReference type="Pfam" id="PF05954">
    <property type="entry name" value="Phage_GPD"/>
    <property type="match status" value="1"/>
</dbReference>
<dbReference type="EMBL" id="NDXW01000001">
    <property type="protein sequence ID" value="RDH45817.1"/>
    <property type="molecule type" value="Genomic_DNA"/>
</dbReference>
<dbReference type="SUPFAM" id="SSF69279">
    <property type="entry name" value="Phage tail proteins"/>
    <property type="match status" value="1"/>
</dbReference>
<keyword evidence="2" id="KW-1185">Reference proteome</keyword>
<protein>
    <submittedName>
        <fullName evidence="1">Phage late control D family protein</fullName>
    </submittedName>
</protein>
<evidence type="ECO:0000313" key="1">
    <source>
        <dbReference type="EMBL" id="RDH45817.1"/>
    </source>
</evidence>
<dbReference type="RefSeq" id="WP_094788708.1">
    <property type="nucleotide sequence ID" value="NZ_NDXW01000001.1"/>
</dbReference>
<organism evidence="1 2">
    <name type="scientific">Zooshikella ganghwensis</name>
    <dbReference type="NCBI Taxonomy" id="202772"/>
    <lineage>
        <taxon>Bacteria</taxon>
        <taxon>Pseudomonadati</taxon>
        <taxon>Pseudomonadota</taxon>
        <taxon>Gammaproteobacteria</taxon>
        <taxon>Oceanospirillales</taxon>
        <taxon>Zooshikellaceae</taxon>
        <taxon>Zooshikella</taxon>
    </lineage>
</organism>